<gene>
    <name evidence="1" type="ORF">FCV25_09995</name>
</gene>
<dbReference type="AlphaFoldDB" id="A0A6B4VQD6"/>
<name>A0A6B4VQD6_CLOBO</name>
<evidence type="ECO:0000313" key="1">
    <source>
        <dbReference type="EMBL" id="NFF02095.1"/>
    </source>
</evidence>
<protein>
    <submittedName>
        <fullName evidence="1">Uncharacterized protein</fullName>
    </submittedName>
</protein>
<proteinExistence type="predicted"/>
<reference evidence="1 2" key="1">
    <citation type="submission" date="2019-04" db="EMBL/GenBank/DDBJ databases">
        <title>Genome sequencing of Clostridium botulinum Groups I-IV and Clostridium butyricum.</title>
        <authorList>
            <person name="Brunt J."/>
            <person name="Van Vliet A.H.M."/>
            <person name="Stringer S.C."/>
            <person name="Carter A.T."/>
            <person name="Peck M.W."/>
        </authorList>
    </citation>
    <scope>NUCLEOTIDE SEQUENCE [LARGE SCALE GENOMIC DNA]</scope>
    <source>
        <strain evidence="1 2">IFR 18/054</strain>
    </source>
</reference>
<comment type="caution">
    <text evidence="1">The sequence shown here is derived from an EMBL/GenBank/DDBJ whole genome shotgun (WGS) entry which is preliminary data.</text>
</comment>
<sequence>MKPRMEPLLGKKSLIESNLELLIEMNCFMNVLFIFTVLKLRLFKTSSLIYSFISTFDRSIFSSFSTCKQ</sequence>
<organism evidence="1 2">
    <name type="scientific">Clostridium botulinum</name>
    <dbReference type="NCBI Taxonomy" id="1491"/>
    <lineage>
        <taxon>Bacteria</taxon>
        <taxon>Bacillati</taxon>
        <taxon>Bacillota</taxon>
        <taxon>Clostridia</taxon>
        <taxon>Eubacteriales</taxon>
        <taxon>Clostridiaceae</taxon>
        <taxon>Clostridium</taxon>
    </lineage>
</organism>
<accession>A0A6B4VQD6</accession>
<evidence type="ECO:0000313" key="2">
    <source>
        <dbReference type="Proteomes" id="UP000472521"/>
    </source>
</evidence>
<dbReference type="Proteomes" id="UP000472521">
    <property type="component" value="Unassembled WGS sequence"/>
</dbReference>
<dbReference type="EMBL" id="SWND01000005">
    <property type="protein sequence ID" value="NFF02095.1"/>
    <property type="molecule type" value="Genomic_DNA"/>
</dbReference>